<dbReference type="PROSITE" id="PS50045">
    <property type="entry name" value="SIGMA54_INTERACT_4"/>
    <property type="match status" value="1"/>
</dbReference>
<dbReference type="GO" id="GO:0005524">
    <property type="term" value="F:ATP binding"/>
    <property type="evidence" value="ECO:0007669"/>
    <property type="project" value="UniProtKB-KW"/>
</dbReference>
<dbReference type="InterPro" id="IPR002078">
    <property type="entry name" value="Sigma_54_int"/>
</dbReference>
<dbReference type="FunFam" id="3.40.50.300:FF:000006">
    <property type="entry name" value="DNA-binding transcriptional regulator NtrC"/>
    <property type="match status" value="1"/>
</dbReference>
<keyword evidence="2" id="KW-0067">ATP-binding</keyword>
<dbReference type="Pfam" id="PF10114">
    <property type="entry name" value="PocR"/>
    <property type="match status" value="1"/>
</dbReference>
<dbReference type="InterPro" id="IPR018771">
    <property type="entry name" value="PocR_dom"/>
</dbReference>
<dbReference type="InterPro" id="IPR027417">
    <property type="entry name" value="P-loop_NTPase"/>
</dbReference>
<keyword evidence="1" id="KW-0547">Nucleotide-binding</keyword>
<dbReference type="Gene3D" id="3.40.50.300">
    <property type="entry name" value="P-loop containing nucleotide triphosphate hydrolases"/>
    <property type="match status" value="1"/>
</dbReference>
<dbReference type="Proteomes" id="UP000218542">
    <property type="component" value="Unassembled WGS sequence"/>
</dbReference>
<dbReference type="GO" id="GO:0006355">
    <property type="term" value="P:regulation of DNA-templated transcription"/>
    <property type="evidence" value="ECO:0007669"/>
    <property type="project" value="InterPro"/>
</dbReference>
<dbReference type="PANTHER" id="PTHR32071">
    <property type="entry name" value="TRANSCRIPTIONAL REGULATORY PROTEIN"/>
    <property type="match status" value="1"/>
</dbReference>
<evidence type="ECO:0000259" key="3">
    <source>
        <dbReference type="PROSITE" id="PS50045"/>
    </source>
</evidence>
<dbReference type="InterPro" id="IPR025943">
    <property type="entry name" value="Sigma_54_int_dom_ATP-bd_2"/>
</dbReference>
<dbReference type="InterPro" id="IPR003593">
    <property type="entry name" value="AAA+_ATPase"/>
</dbReference>
<name>A0A286TZD8_9BACT</name>
<dbReference type="InterPro" id="IPR025662">
    <property type="entry name" value="Sigma_54_int_dom_ATP-bd_1"/>
</dbReference>
<keyword evidence="5" id="KW-1185">Reference proteome</keyword>
<evidence type="ECO:0000256" key="1">
    <source>
        <dbReference type="ARBA" id="ARBA00022741"/>
    </source>
</evidence>
<dbReference type="PROSITE" id="PS00675">
    <property type="entry name" value="SIGMA54_INTERACT_1"/>
    <property type="match status" value="1"/>
</dbReference>
<reference evidence="5" key="1">
    <citation type="journal article" date="2017" name="Environ. Microbiol. Rep.">
        <title>Genetic Diversity of Marine Anaerobic Ammonium-Oxidizing Bacteria as Revealed by Genomic and Proteomic Analyses of 'Candidatus Scalindua japonica'.</title>
        <authorList>
            <person name="Oshiki M."/>
            <person name="Mizuto K."/>
            <person name="Kimura Z."/>
            <person name="Kindaichi T."/>
            <person name="Satoh H."/>
            <person name="Okabe S."/>
        </authorList>
    </citation>
    <scope>NUCLEOTIDE SEQUENCE [LARGE SCALE GENOMIC DNA]</scope>
    <source>
        <strain evidence="5">husup-a2</strain>
    </source>
</reference>
<proteinExistence type="predicted"/>
<comment type="caution">
    <text evidence="4">The sequence shown here is derived from an EMBL/GenBank/DDBJ whole genome shotgun (WGS) entry which is preliminary data.</text>
</comment>
<dbReference type="SUPFAM" id="SSF52540">
    <property type="entry name" value="P-loop containing nucleoside triphosphate hydrolases"/>
    <property type="match status" value="1"/>
</dbReference>
<accession>A0A286TZD8</accession>
<feature type="domain" description="Sigma-54 factor interaction" evidence="3">
    <location>
        <begin position="192"/>
        <end position="358"/>
    </location>
</feature>
<dbReference type="CDD" id="cd00009">
    <property type="entry name" value="AAA"/>
    <property type="match status" value="1"/>
</dbReference>
<evidence type="ECO:0000256" key="2">
    <source>
        <dbReference type="ARBA" id="ARBA00022840"/>
    </source>
</evidence>
<dbReference type="EMBL" id="BAOS01000020">
    <property type="protein sequence ID" value="GAX61263.1"/>
    <property type="molecule type" value="Genomic_DNA"/>
</dbReference>
<dbReference type="RefSeq" id="WP_096894657.1">
    <property type="nucleotide sequence ID" value="NZ_BAOS01000020.1"/>
</dbReference>
<organism evidence="4 5">
    <name type="scientific">Candidatus Scalindua japonica</name>
    <dbReference type="NCBI Taxonomy" id="1284222"/>
    <lineage>
        <taxon>Bacteria</taxon>
        <taxon>Pseudomonadati</taxon>
        <taxon>Planctomycetota</taxon>
        <taxon>Candidatus Brocadiia</taxon>
        <taxon>Candidatus Brocadiales</taxon>
        <taxon>Candidatus Scalinduaceae</taxon>
        <taxon>Candidatus Scalindua</taxon>
    </lineage>
</organism>
<gene>
    <name evidence="4" type="ORF">SCALIN_C20_0040</name>
</gene>
<evidence type="ECO:0000313" key="4">
    <source>
        <dbReference type="EMBL" id="GAX61263.1"/>
    </source>
</evidence>
<protein>
    <submittedName>
        <fullName evidence="4">Response regulator</fullName>
    </submittedName>
</protein>
<dbReference type="PROSITE" id="PS00676">
    <property type="entry name" value="SIGMA54_INTERACT_2"/>
    <property type="match status" value="1"/>
</dbReference>
<dbReference type="AlphaFoldDB" id="A0A286TZD8"/>
<dbReference type="SMART" id="SM00382">
    <property type="entry name" value="AAA"/>
    <property type="match status" value="1"/>
</dbReference>
<dbReference type="Pfam" id="PF00158">
    <property type="entry name" value="Sigma54_activat"/>
    <property type="match status" value="1"/>
</dbReference>
<evidence type="ECO:0000313" key="5">
    <source>
        <dbReference type="Proteomes" id="UP000218542"/>
    </source>
</evidence>
<sequence>MILESHVIETICYIGYKRWGMVTLFYDKDNNCISEKRHMRNSFCNLMHSCNESAESCRQFYSTCLKEVDTHNGCFSMKCYNDLDAIIFPIMVDEEFVGTIIVSGLKLSKKKNLDKNIYIKLKSFGIDDTIINRNYDSIVPLNGSAEEYVKSFLKLIVEVVKVNFKIQNEILLLDKSNEKLRENHYLEKYENIIFKSTAMTRVFDLVGTLERSETTVLIEGETGTGKDLLAAAIHYNSPRKDKVFIIQNCSVFNNALLSSELFGHVKGAFTGAISDKKGLFRIADGGTLFLDEIGDMSIENQSNLLRILENGTYYQVGGTELQRVDVRIIAATNKKLHEQVKKNYFEKTFSIELMLFQLLCLLSERGRTI</sequence>